<proteinExistence type="predicted"/>
<organism evidence="1 2">
    <name type="scientific">Flavobacterium polysaccharolyticum</name>
    <dbReference type="NCBI Taxonomy" id="3133148"/>
    <lineage>
        <taxon>Bacteria</taxon>
        <taxon>Pseudomonadati</taxon>
        <taxon>Bacteroidota</taxon>
        <taxon>Flavobacteriia</taxon>
        <taxon>Flavobacteriales</taxon>
        <taxon>Flavobacteriaceae</taxon>
        <taxon>Flavobacterium</taxon>
    </lineage>
</organism>
<dbReference type="Proteomes" id="UP001468798">
    <property type="component" value="Unassembled WGS sequence"/>
</dbReference>
<gene>
    <name evidence="1" type="ORF">WFZ86_19775</name>
</gene>
<dbReference type="EMBL" id="JBCGDP010000037">
    <property type="protein sequence ID" value="MEM0578751.1"/>
    <property type="molecule type" value="Genomic_DNA"/>
</dbReference>
<comment type="caution">
    <text evidence="1">The sequence shown here is derived from an EMBL/GenBank/DDBJ whole genome shotgun (WGS) entry which is preliminary data.</text>
</comment>
<sequence length="224" mass="24954">MIASYKKNLFKDFSSWFTELADLAQNTEDNSSLPKLELLLHTGNTLRGSIIHSRKTANEHLLMILGIPDSYSKSEITLVSSTQVVALTLVEPSHYLKFFAAPENTAIVGSLELKRAIKNSETELEKIVGEKTQLLLDVDSFPENSRSDVLRTIGYLPSIFETLTADELGKKLVQNAIKNIQITIGTSNTTILNEHTLQLEILSPSTILETKEKERLKTAVENLL</sequence>
<reference evidence="1 2" key="1">
    <citation type="submission" date="2024-03" db="EMBL/GenBank/DDBJ databases">
        <title>Two novel species of the genus Flavobacterium exhibiting potentially degradation of complex polysaccharides.</title>
        <authorList>
            <person name="Lian X."/>
        </authorList>
    </citation>
    <scope>NUCLEOTIDE SEQUENCE [LARGE SCALE GENOMIC DNA]</scope>
    <source>
        <strain evidence="1 2">N6</strain>
    </source>
</reference>
<evidence type="ECO:0000313" key="2">
    <source>
        <dbReference type="Proteomes" id="UP001468798"/>
    </source>
</evidence>
<dbReference type="RefSeq" id="WP_342693553.1">
    <property type="nucleotide sequence ID" value="NZ_JBCGDP010000037.1"/>
</dbReference>
<name>A0ABU9NWY6_9FLAO</name>
<evidence type="ECO:0000313" key="1">
    <source>
        <dbReference type="EMBL" id="MEM0578751.1"/>
    </source>
</evidence>
<protein>
    <submittedName>
        <fullName evidence="1">Uncharacterized protein</fullName>
    </submittedName>
</protein>
<accession>A0ABU9NWY6</accession>
<keyword evidence="2" id="KW-1185">Reference proteome</keyword>